<dbReference type="EMBL" id="CM003608">
    <property type="protein sequence ID" value="KYP65665.1"/>
    <property type="molecule type" value="Genomic_DNA"/>
</dbReference>
<dbReference type="AlphaFoldDB" id="A0A151TF49"/>
<proteinExistence type="predicted"/>
<feature type="domain" description="Reverse transcriptase Ty1/copia-type" evidence="1">
    <location>
        <begin position="2"/>
        <end position="145"/>
    </location>
</feature>
<reference evidence="2 3" key="1">
    <citation type="journal article" date="2012" name="Nat. Biotechnol.">
        <title>Draft genome sequence of pigeonpea (Cajanus cajan), an orphan legume crop of resource-poor farmers.</title>
        <authorList>
            <person name="Varshney R.K."/>
            <person name="Chen W."/>
            <person name="Li Y."/>
            <person name="Bharti A.K."/>
            <person name="Saxena R.K."/>
            <person name="Schlueter J.A."/>
            <person name="Donoghue M.T."/>
            <person name="Azam S."/>
            <person name="Fan G."/>
            <person name="Whaley A.M."/>
            <person name="Farmer A.D."/>
            <person name="Sheridan J."/>
            <person name="Iwata A."/>
            <person name="Tuteja R."/>
            <person name="Penmetsa R.V."/>
            <person name="Wu W."/>
            <person name="Upadhyaya H.D."/>
            <person name="Yang S.P."/>
            <person name="Shah T."/>
            <person name="Saxena K.B."/>
            <person name="Michael T."/>
            <person name="McCombie W.R."/>
            <person name="Yang B."/>
            <person name="Zhang G."/>
            <person name="Yang H."/>
            <person name="Wang J."/>
            <person name="Spillane C."/>
            <person name="Cook D.R."/>
            <person name="May G.D."/>
            <person name="Xu X."/>
            <person name="Jackson S.A."/>
        </authorList>
    </citation>
    <scope>NUCLEOTIDE SEQUENCE [LARGE SCALE GENOMIC DNA]</scope>
    <source>
        <strain evidence="3">cv. Asha</strain>
    </source>
</reference>
<protein>
    <submittedName>
        <fullName evidence="2">Copia protein</fullName>
    </submittedName>
</protein>
<dbReference type="SUPFAM" id="SSF56672">
    <property type="entry name" value="DNA/RNA polymerases"/>
    <property type="match status" value="1"/>
</dbReference>
<sequence>MAIPPGYEVSDKRLVCRLQKSLYGLRQASRSWYAKLSQALIKFGFNQCHSNHSLFTYSSGSIFLVTLIYVDDLIIAGNDSNACASFKQYLNQCFHMKDLGTLTYFLGLELSRGNTGFCLCQRKYTLDIFKESGMLDCKPATFPMEQNHNLASDKGELFSDPPQYRRLIGRLIYLTITRPEITYSIHILSQFMQEPRQPHWEAAIRILKYLKSSPGQGILIPRHNDLKLEGFCDLDWASCPTTRRLISGYLMKLGSVPISWKTKKQTTISRSSSEVEYRAMTNATSEIIWLRGLLSALQVPCCDSTILHCDNQSAIHIANNPVFHERTKHIEVDFHFIREHIQSGTIFASYLHTRQQLADIFTKALGCILFHDLLSKLVFKILTSQVEGE</sequence>
<dbReference type="Gramene" id="C.cajan_11577.t">
    <property type="protein sequence ID" value="C.cajan_11577.t.cds1"/>
    <property type="gene ID" value="C.cajan_11577"/>
</dbReference>
<gene>
    <name evidence="2" type="ORF">KK1_011923</name>
</gene>
<dbReference type="PANTHER" id="PTHR11439">
    <property type="entry name" value="GAG-POL-RELATED RETROTRANSPOSON"/>
    <property type="match status" value="1"/>
</dbReference>
<dbReference type="Proteomes" id="UP000075243">
    <property type="component" value="Chromosome 6"/>
</dbReference>
<evidence type="ECO:0000313" key="3">
    <source>
        <dbReference type="Proteomes" id="UP000075243"/>
    </source>
</evidence>
<name>A0A151TF49_CAJCA</name>
<keyword evidence="3" id="KW-1185">Reference proteome</keyword>
<evidence type="ECO:0000313" key="2">
    <source>
        <dbReference type="EMBL" id="KYP65665.1"/>
    </source>
</evidence>
<dbReference type="InterPro" id="IPR013103">
    <property type="entry name" value="RVT_2"/>
</dbReference>
<accession>A0A151TF49</accession>
<dbReference type="Pfam" id="PF07727">
    <property type="entry name" value="RVT_2"/>
    <property type="match status" value="1"/>
</dbReference>
<dbReference type="CDD" id="cd09272">
    <property type="entry name" value="RNase_HI_RT_Ty1"/>
    <property type="match status" value="1"/>
</dbReference>
<dbReference type="InterPro" id="IPR043502">
    <property type="entry name" value="DNA/RNA_pol_sf"/>
</dbReference>
<dbReference type="PANTHER" id="PTHR11439:SF470">
    <property type="entry name" value="CYSTEINE-RICH RLK (RECEPTOR-LIKE PROTEIN KINASE) 8"/>
    <property type="match status" value="1"/>
</dbReference>
<evidence type="ECO:0000259" key="1">
    <source>
        <dbReference type="Pfam" id="PF07727"/>
    </source>
</evidence>
<organism evidence="2 3">
    <name type="scientific">Cajanus cajan</name>
    <name type="common">Pigeon pea</name>
    <name type="synonym">Cajanus indicus</name>
    <dbReference type="NCBI Taxonomy" id="3821"/>
    <lineage>
        <taxon>Eukaryota</taxon>
        <taxon>Viridiplantae</taxon>
        <taxon>Streptophyta</taxon>
        <taxon>Embryophyta</taxon>
        <taxon>Tracheophyta</taxon>
        <taxon>Spermatophyta</taxon>
        <taxon>Magnoliopsida</taxon>
        <taxon>eudicotyledons</taxon>
        <taxon>Gunneridae</taxon>
        <taxon>Pentapetalae</taxon>
        <taxon>rosids</taxon>
        <taxon>fabids</taxon>
        <taxon>Fabales</taxon>
        <taxon>Fabaceae</taxon>
        <taxon>Papilionoideae</taxon>
        <taxon>50 kb inversion clade</taxon>
        <taxon>NPAAA clade</taxon>
        <taxon>indigoferoid/millettioid clade</taxon>
        <taxon>Phaseoleae</taxon>
        <taxon>Cajanus</taxon>
    </lineage>
</organism>